<protein>
    <submittedName>
        <fullName evidence="1">Uncharacterized protein</fullName>
    </submittedName>
</protein>
<reference evidence="1 2" key="1">
    <citation type="journal article" date="2022" name="New Phytol.">
        <title>Ecological generalism drives hyperdiversity of secondary metabolite gene clusters in xylarialean endophytes.</title>
        <authorList>
            <person name="Franco M.E.E."/>
            <person name="Wisecaver J.H."/>
            <person name="Arnold A.E."/>
            <person name="Ju Y.M."/>
            <person name="Slot J.C."/>
            <person name="Ahrendt S."/>
            <person name="Moore L.P."/>
            <person name="Eastman K.E."/>
            <person name="Scott K."/>
            <person name="Konkel Z."/>
            <person name="Mondo S.J."/>
            <person name="Kuo A."/>
            <person name="Hayes R.D."/>
            <person name="Haridas S."/>
            <person name="Andreopoulos B."/>
            <person name="Riley R."/>
            <person name="LaButti K."/>
            <person name="Pangilinan J."/>
            <person name="Lipzen A."/>
            <person name="Amirebrahimi M."/>
            <person name="Yan J."/>
            <person name="Adam C."/>
            <person name="Keymanesh K."/>
            <person name="Ng V."/>
            <person name="Louie K."/>
            <person name="Northen T."/>
            <person name="Drula E."/>
            <person name="Henrissat B."/>
            <person name="Hsieh H.M."/>
            <person name="Youens-Clark K."/>
            <person name="Lutzoni F."/>
            <person name="Miadlikowska J."/>
            <person name="Eastwood D.C."/>
            <person name="Hamelin R.C."/>
            <person name="Grigoriev I.V."/>
            <person name="U'Ren J.M."/>
        </authorList>
    </citation>
    <scope>NUCLEOTIDE SEQUENCE [LARGE SCALE GENOMIC DNA]</scope>
    <source>
        <strain evidence="1 2">ER1909</strain>
    </source>
</reference>
<evidence type="ECO:0000313" key="2">
    <source>
        <dbReference type="Proteomes" id="UP001497680"/>
    </source>
</evidence>
<organism evidence="1 2">
    <name type="scientific">Hypoxylon rubiginosum</name>
    <dbReference type="NCBI Taxonomy" id="110542"/>
    <lineage>
        <taxon>Eukaryota</taxon>
        <taxon>Fungi</taxon>
        <taxon>Dikarya</taxon>
        <taxon>Ascomycota</taxon>
        <taxon>Pezizomycotina</taxon>
        <taxon>Sordariomycetes</taxon>
        <taxon>Xylariomycetidae</taxon>
        <taxon>Xylariales</taxon>
        <taxon>Hypoxylaceae</taxon>
        <taxon>Hypoxylon</taxon>
    </lineage>
</organism>
<dbReference type="Proteomes" id="UP001497680">
    <property type="component" value="Unassembled WGS sequence"/>
</dbReference>
<sequence length="649" mass="71977">MDYFSSTSATASSQYGVRTGIWTNWSRGRVLGTTITLSNSDGDLVIAFTAFFVGLIASRFWRIACLVFHRIYSTQKPRDALYHQRQAILRNSESAGSGMWSVFGLYWAWRDSTPAKKILVRTIPLMIFSLACVVSFTLAGGFSSRISTTVGNQVLIDGSNCGFLAGSGPTKGTWQTTKFTNAANYAQQCYSSSNGSVSGVLDCTLFVTKDLDITVDDLAPCPFKNGICRSDDTNLLLDTGYINSDNHLGINAHPNEVIRIRNTLHCAPLVTEGHTSTRTTSTLNYTRYHYGSRAPTSSDLALPDADVIINFLSGNGILSLDPIDDPWYRMNKTGPEIGYLFSDSQTQAFMPEEAASPMGCAERFQFCNSSDCGPLASLDDAFEYSARLFGISESLNEAESWDPLWVKYADNRLATRFLWLAFTYASYPITPYEAMSVLGPQVLESRRRLQGSFQGSFQGVLPDNQWQLDILFWFKITLASLQTSFVDIAYGTVDPEFAPYLVNVTEPAQKDICNNQIINSTQYTSFSLLGILLTYVGGLLIILVSFILEPLLACLQHRRQRKDYAVIEWDANEMLQLQRLAQEGSGWGTWSNCTKSIPTTTSPEEALGGVDYSNPKHLKLHVSRKATDLSEKTCESKAEEVSIRDETKL</sequence>
<evidence type="ECO:0000313" key="1">
    <source>
        <dbReference type="EMBL" id="KAI6082384.1"/>
    </source>
</evidence>
<name>A0ACC0CPP0_9PEZI</name>
<proteinExistence type="predicted"/>
<keyword evidence="2" id="KW-1185">Reference proteome</keyword>
<gene>
    <name evidence="1" type="ORF">F4821DRAFT_281916</name>
</gene>
<accession>A0ACC0CPP0</accession>
<comment type="caution">
    <text evidence="1">The sequence shown here is derived from an EMBL/GenBank/DDBJ whole genome shotgun (WGS) entry which is preliminary data.</text>
</comment>
<dbReference type="EMBL" id="MU394372">
    <property type="protein sequence ID" value="KAI6082384.1"/>
    <property type="molecule type" value="Genomic_DNA"/>
</dbReference>